<dbReference type="PROSITE" id="PS00374">
    <property type="entry name" value="MGMT"/>
    <property type="match status" value="1"/>
</dbReference>
<dbReference type="InterPro" id="IPR036631">
    <property type="entry name" value="MGMT_N_sf"/>
</dbReference>
<dbReference type="SUPFAM" id="SSF46689">
    <property type="entry name" value="Homeodomain-like"/>
    <property type="match status" value="1"/>
</dbReference>
<dbReference type="Gene3D" id="3.30.160.70">
    <property type="entry name" value="Methylated DNA-protein cysteine methyltransferase domain"/>
    <property type="match status" value="1"/>
</dbReference>
<sequence length="360" mass="38960">MTSNALSAYATDDLRWQAVQARDLNADGHFVYAVRTTGVYCRPSSSARRPKRENVEFFASAQAAEAAGYRPSRRAKGDQTSAAAGRADLVAQACRLIEASETPPNLDQLAAQIGLSPFHFQRLFKAEIGLTPKAYASAYRARKLREELHAPNASVTDAIYGAGFSSNSRFYEISDQLLGMQARDYRTGGAGSAIRFAVGQCSLGAILVAQSQRGICAILLGDDPEVLVRQVQDQFPKARLLGADTAFEQLVAQVVGFIEAPSLGLNLPLDVRGTAFQERVWQALRAIPPGTTVSYAEIAERIGAPGAVRAVAQACGANRLAVAIPCHRVVRRNGDISGYRWGVERKRELLKREAGHRDTT</sequence>
<evidence type="ECO:0000256" key="9">
    <source>
        <dbReference type="ARBA" id="ARBA00023125"/>
    </source>
</evidence>
<dbReference type="NCBIfam" id="NF011964">
    <property type="entry name" value="PRK15435.1"/>
    <property type="match status" value="1"/>
</dbReference>
<dbReference type="Proteomes" id="UP000611945">
    <property type="component" value="Unassembled WGS sequence"/>
</dbReference>
<keyword evidence="9 15" id="KW-0238">DNA-binding</keyword>
<evidence type="ECO:0000256" key="1">
    <source>
        <dbReference type="ARBA" id="ARBA00001286"/>
    </source>
</evidence>
<keyword evidence="5" id="KW-0479">Metal-binding</keyword>
<dbReference type="InterPro" id="IPR008332">
    <property type="entry name" value="MethylG_MeTrfase_N"/>
</dbReference>
<protein>
    <submittedName>
        <fullName evidence="15">Bifunctional DNA-binding transcriptional regulator/O6-methylguanine-DNA methyltransferase Ada</fullName>
    </submittedName>
</protein>
<dbReference type="Gene3D" id="1.10.10.10">
    <property type="entry name" value="Winged helix-like DNA-binding domain superfamily/Winged helix DNA-binding domain"/>
    <property type="match status" value="1"/>
</dbReference>
<dbReference type="CDD" id="cd06445">
    <property type="entry name" value="ATase"/>
    <property type="match status" value="1"/>
</dbReference>
<dbReference type="InterPro" id="IPR035451">
    <property type="entry name" value="Ada-like_dom_sf"/>
</dbReference>
<dbReference type="SMART" id="SM00342">
    <property type="entry name" value="HTH_ARAC"/>
    <property type="match status" value="1"/>
</dbReference>
<reference evidence="15 16" key="1">
    <citation type="submission" date="2020-08" db="EMBL/GenBank/DDBJ databases">
        <title>A Genomic Blueprint of the Chicken Gut Microbiome.</title>
        <authorList>
            <person name="Gilroy R."/>
            <person name="Ravi A."/>
            <person name="Getino M."/>
            <person name="Pursley I."/>
            <person name="Horton D.L."/>
            <person name="Alikhan N.-F."/>
            <person name="Baker D."/>
            <person name="Gharbi K."/>
            <person name="Hall N."/>
            <person name="Watson M."/>
            <person name="Adriaenssens E.M."/>
            <person name="Foster-Nyarko E."/>
            <person name="Jarju S."/>
            <person name="Secka A."/>
            <person name="Antonio M."/>
            <person name="Oren A."/>
            <person name="Chaudhuri R."/>
            <person name="La Ragione R.M."/>
            <person name="Hildebrand F."/>
            <person name="Pallen M.J."/>
        </authorList>
    </citation>
    <scope>NUCLEOTIDE SEQUENCE [LARGE SCALE GENOMIC DNA]</scope>
    <source>
        <strain evidence="15 16">Sa2CUA2</strain>
    </source>
</reference>
<gene>
    <name evidence="15" type="primary">ada</name>
    <name evidence="15" type="ORF">H9642_15050</name>
</gene>
<evidence type="ECO:0000256" key="2">
    <source>
        <dbReference type="ARBA" id="ARBA00001947"/>
    </source>
</evidence>
<keyword evidence="16" id="KW-1185">Reference proteome</keyword>
<dbReference type="PIRSF" id="PIRSF000409">
    <property type="entry name" value="Ada"/>
    <property type="match status" value="1"/>
</dbReference>
<keyword evidence="12" id="KW-0234">DNA repair</keyword>
<feature type="domain" description="HTH araC/xylS-type" evidence="14">
    <location>
        <begin position="91"/>
        <end position="188"/>
    </location>
</feature>
<dbReference type="InterPro" id="IPR001497">
    <property type="entry name" value="MethylDNA_cys_MeTrfase_AS"/>
</dbReference>
<dbReference type="InterPro" id="IPR009057">
    <property type="entry name" value="Homeodomain-like_sf"/>
</dbReference>
<dbReference type="InterPro" id="IPR036217">
    <property type="entry name" value="MethylDNA_cys_MeTrfase_DNAb"/>
</dbReference>
<evidence type="ECO:0000256" key="4">
    <source>
        <dbReference type="ARBA" id="ARBA00022679"/>
    </source>
</evidence>
<evidence type="ECO:0000256" key="10">
    <source>
        <dbReference type="ARBA" id="ARBA00023159"/>
    </source>
</evidence>
<dbReference type="EMBL" id="JACSQG010000009">
    <property type="protein sequence ID" value="MBD7978501.1"/>
    <property type="molecule type" value="Genomic_DNA"/>
</dbReference>
<evidence type="ECO:0000256" key="12">
    <source>
        <dbReference type="ARBA" id="ARBA00023204"/>
    </source>
</evidence>
<dbReference type="GO" id="GO:0032259">
    <property type="term" value="P:methylation"/>
    <property type="evidence" value="ECO:0007669"/>
    <property type="project" value="UniProtKB-KW"/>
</dbReference>
<keyword evidence="8" id="KW-0805">Transcription regulation</keyword>
<dbReference type="GO" id="GO:0008168">
    <property type="term" value="F:methyltransferase activity"/>
    <property type="evidence" value="ECO:0007669"/>
    <property type="project" value="UniProtKB-KW"/>
</dbReference>
<keyword evidence="11" id="KW-0804">Transcription</keyword>
<comment type="caution">
    <text evidence="15">The sequence shown here is derived from an EMBL/GenBank/DDBJ whole genome shotgun (WGS) entry which is preliminary data.</text>
</comment>
<dbReference type="SUPFAM" id="SSF53155">
    <property type="entry name" value="Methylated DNA-protein cysteine methyltransferase domain"/>
    <property type="match status" value="1"/>
</dbReference>
<evidence type="ECO:0000313" key="15">
    <source>
        <dbReference type="EMBL" id="MBD7978501.1"/>
    </source>
</evidence>
<evidence type="ECO:0000256" key="8">
    <source>
        <dbReference type="ARBA" id="ARBA00023015"/>
    </source>
</evidence>
<dbReference type="InterPro" id="IPR004026">
    <property type="entry name" value="Ada_DNA_repair_Zn-bd"/>
</dbReference>
<dbReference type="InterPro" id="IPR018060">
    <property type="entry name" value="HTH_AraC"/>
</dbReference>
<name>A0ABR8TRV1_9PSED</name>
<dbReference type="GO" id="GO:0003677">
    <property type="term" value="F:DNA binding"/>
    <property type="evidence" value="ECO:0007669"/>
    <property type="project" value="UniProtKB-KW"/>
</dbReference>
<dbReference type="RefSeq" id="WP_251837284.1">
    <property type="nucleotide sequence ID" value="NZ_JACSQG010000009.1"/>
</dbReference>
<keyword evidence="10" id="KW-0010">Activator</keyword>
<evidence type="ECO:0000313" key="16">
    <source>
        <dbReference type="Proteomes" id="UP000611945"/>
    </source>
</evidence>
<dbReference type="PANTHER" id="PTHR10815:SF14">
    <property type="entry name" value="BIFUNCTIONAL TRANSCRIPTIONAL ACTIVATOR_DNA REPAIR ENZYME ADA"/>
    <property type="match status" value="1"/>
</dbReference>
<comment type="catalytic activity">
    <reaction evidence="13">
        <text>a 6-O-methyl-2'-deoxyguanosine in DNA + L-cysteinyl-[protein] = S-methyl-L-cysteinyl-[protein] + a 2'-deoxyguanosine in DNA</text>
        <dbReference type="Rhea" id="RHEA:24000"/>
        <dbReference type="Rhea" id="RHEA-COMP:10131"/>
        <dbReference type="Rhea" id="RHEA-COMP:10132"/>
        <dbReference type="Rhea" id="RHEA-COMP:11367"/>
        <dbReference type="Rhea" id="RHEA-COMP:11368"/>
        <dbReference type="ChEBI" id="CHEBI:29950"/>
        <dbReference type="ChEBI" id="CHEBI:82612"/>
        <dbReference type="ChEBI" id="CHEBI:85445"/>
        <dbReference type="ChEBI" id="CHEBI:85448"/>
        <dbReference type="EC" id="2.1.1.63"/>
    </reaction>
</comment>
<dbReference type="PROSITE" id="PS00041">
    <property type="entry name" value="HTH_ARAC_FAMILY_1"/>
    <property type="match status" value="1"/>
</dbReference>
<evidence type="ECO:0000256" key="6">
    <source>
        <dbReference type="ARBA" id="ARBA00022763"/>
    </source>
</evidence>
<proteinExistence type="predicted"/>
<dbReference type="SUPFAM" id="SSF57884">
    <property type="entry name" value="Ada DNA repair protein, N-terminal domain (N-Ada 10)"/>
    <property type="match status" value="1"/>
</dbReference>
<dbReference type="SUPFAM" id="SSF46767">
    <property type="entry name" value="Methylated DNA-protein cysteine methyltransferase, C-terminal domain"/>
    <property type="match status" value="1"/>
</dbReference>
<accession>A0ABR8TRV1</accession>
<organism evidence="15 16">
    <name type="scientific">Serpens gallinarum</name>
    <dbReference type="NCBI Taxonomy" id="2763075"/>
    <lineage>
        <taxon>Bacteria</taxon>
        <taxon>Pseudomonadati</taxon>
        <taxon>Pseudomonadota</taxon>
        <taxon>Gammaproteobacteria</taxon>
        <taxon>Pseudomonadales</taxon>
        <taxon>Pseudomonadaceae</taxon>
        <taxon>Pseudomonas</taxon>
    </lineage>
</organism>
<evidence type="ECO:0000256" key="3">
    <source>
        <dbReference type="ARBA" id="ARBA00022603"/>
    </source>
</evidence>
<keyword evidence="6" id="KW-0227">DNA damage</keyword>
<dbReference type="Gene3D" id="1.10.10.60">
    <property type="entry name" value="Homeodomain-like"/>
    <property type="match status" value="1"/>
</dbReference>
<dbReference type="InterPro" id="IPR016221">
    <property type="entry name" value="Bifunct_regulatory_prot_Ada"/>
</dbReference>
<dbReference type="PANTHER" id="PTHR10815">
    <property type="entry name" value="METHYLATED-DNA--PROTEIN-CYSTEINE METHYLTRANSFERASE"/>
    <property type="match status" value="1"/>
</dbReference>
<dbReference type="InterPro" id="IPR014048">
    <property type="entry name" value="MethylDNA_cys_MeTrfase_DNA-bd"/>
</dbReference>
<evidence type="ECO:0000259" key="14">
    <source>
        <dbReference type="PROSITE" id="PS01124"/>
    </source>
</evidence>
<evidence type="ECO:0000256" key="11">
    <source>
        <dbReference type="ARBA" id="ARBA00023163"/>
    </source>
</evidence>
<dbReference type="PROSITE" id="PS01124">
    <property type="entry name" value="HTH_ARAC_FAMILY_2"/>
    <property type="match status" value="1"/>
</dbReference>
<dbReference type="InterPro" id="IPR018062">
    <property type="entry name" value="HTH_AraC-typ_CS"/>
</dbReference>
<evidence type="ECO:0000256" key="5">
    <source>
        <dbReference type="ARBA" id="ARBA00022723"/>
    </source>
</evidence>
<evidence type="ECO:0000256" key="7">
    <source>
        <dbReference type="ARBA" id="ARBA00022833"/>
    </source>
</evidence>
<dbReference type="Pfam" id="PF12833">
    <property type="entry name" value="HTH_18"/>
    <property type="match status" value="1"/>
</dbReference>
<dbReference type="Gene3D" id="3.40.10.10">
    <property type="entry name" value="DNA Methylphosphotriester Repair Domain"/>
    <property type="match status" value="1"/>
</dbReference>
<comment type="catalytic activity">
    <reaction evidence="1">
        <text>a 4-O-methyl-thymidine in DNA + L-cysteinyl-[protein] = a thymidine in DNA + S-methyl-L-cysteinyl-[protein]</text>
        <dbReference type="Rhea" id="RHEA:53428"/>
        <dbReference type="Rhea" id="RHEA-COMP:10131"/>
        <dbReference type="Rhea" id="RHEA-COMP:10132"/>
        <dbReference type="Rhea" id="RHEA-COMP:13555"/>
        <dbReference type="Rhea" id="RHEA-COMP:13556"/>
        <dbReference type="ChEBI" id="CHEBI:29950"/>
        <dbReference type="ChEBI" id="CHEBI:82612"/>
        <dbReference type="ChEBI" id="CHEBI:137386"/>
        <dbReference type="ChEBI" id="CHEBI:137387"/>
        <dbReference type="EC" id="2.1.1.63"/>
    </reaction>
</comment>
<comment type="cofactor">
    <cofactor evidence="2">
        <name>Zn(2+)</name>
        <dbReference type="ChEBI" id="CHEBI:29105"/>
    </cofactor>
</comment>
<dbReference type="InterPro" id="IPR036388">
    <property type="entry name" value="WH-like_DNA-bd_sf"/>
</dbReference>
<dbReference type="Pfam" id="PF02870">
    <property type="entry name" value="Methyltransf_1N"/>
    <property type="match status" value="1"/>
</dbReference>
<keyword evidence="3 15" id="KW-0489">Methyltransferase</keyword>
<keyword evidence="4" id="KW-0808">Transferase</keyword>
<dbReference type="Pfam" id="PF02805">
    <property type="entry name" value="Ada_Zn_binding"/>
    <property type="match status" value="1"/>
</dbReference>
<dbReference type="NCBIfam" id="TIGR00589">
    <property type="entry name" value="ogt"/>
    <property type="match status" value="1"/>
</dbReference>
<evidence type="ECO:0000256" key="13">
    <source>
        <dbReference type="ARBA" id="ARBA00049348"/>
    </source>
</evidence>
<keyword evidence="7" id="KW-0862">Zinc</keyword>
<dbReference type="Pfam" id="PF01035">
    <property type="entry name" value="DNA_binding_1"/>
    <property type="match status" value="1"/>
</dbReference>